<sequence>MPSILYSTTITNLPLLPMAHLVKTLDVKSLINLSKTADIFKQFIQLLHIPSGGYHICIRSHRVDIYIPSRNYSQSFHHSSKFILINAVYGIHEELSDLLPGNLDYFNIDPDLVSYFDAFNQKCAVLSVGEKSYEYSEANVECMDDCTPEDLDILLDGVDFQKGLALNGPKELRTEHYKIFNIDWLQVRNSSWITPEFLRKLKNKVIYLADIWTLTEQNINEFICDMRDGKINENLQVIGFGRYGGWNTVSILQGIQVVEQRDQVYKLPEYDPRIMTEKFLPRGFNSDGFKIKVSYDFIRNDGIKCSIQFWRSTIRIYVWNQKKEGTVMKKRWNTNDINGSPVKKHCQHSLL</sequence>
<evidence type="ECO:0000313" key="1">
    <source>
        <dbReference type="EMBL" id="EFO84629.1"/>
    </source>
</evidence>
<dbReference type="eggNOG" id="ENOG502TIZU">
    <property type="taxonomic scope" value="Eukaryota"/>
</dbReference>
<dbReference type="PANTHER" id="PTHR21503:SF54">
    <property type="entry name" value="F-BOX DOMAIN-CONTAINING PROTEIN"/>
    <property type="match status" value="1"/>
</dbReference>
<dbReference type="OrthoDB" id="5882765at2759"/>
<dbReference type="RefSeq" id="XP_003111129.2">
    <property type="nucleotide sequence ID" value="XM_003111081.2"/>
</dbReference>
<evidence type="ECO:0000313" key="2">
    <source>
        <dbReference type="Proteomes" id="UP000008281"/>
    </source>
</evidence>
<dbReference type="EMBL" id="DS268418">
    <property type="protein sequence ID" value="EFO84629.1"/>
    <property type="molecule type" value="Genomic_DNA"/>
</dbReference>
<dbReference type="KEGG" id="crq:GCK72_000984"/>
<protein>
    <recommendedName>
        <fullName evidence="3">F-box domain-containing protein</fullName>
    </recommendedName>
</protein>
<dbReference type="InParanoid" id="E3LYB6"/>
<dbReference type="AlphaFoldDB" id="E3LYB6"/>
<keyword evidence="2" id="KW-1185">Reference proteome</keyword>
<dbReference type="CTD" id="9801535"/>
<dbReference type="FunCoup" id="E3LYB6">
    <property type="interactions" value="1811"/>
</dbReference>
<dbReference type="PANTHER" id="PTHR21503">
    <property type="entry name" value="F-BOX-CONTAINING HYPOTHETICAL PROTEIN C.ELEGANS"/>
    <property type="match status" value="1"/>
</dbReference>
<organism evidence="2">
    <name type="scientific">Caenorhabditis remanei</name>
    <name type="common">Caenorhabditis vulgaris</name>
    <dbReference type="NCBI Taxonomy" id="31234"/>
    <lineage>
        <taxon>Eukaryota</taxon>
        <taxon>Metazoa</taxon>
        <taxon>Ecdysozoa</taxon>
        <taxon>Nematoda</taxon>
        <taxon>Chromadorea</taxon>
        <taxon>Rhabditida</taxon>
        <taxon>Rhabditina</taxon>
        <taxon>Rhabditomorpha</taxon>
        <taxon>Rhabditoidea</taxon>
        <taxon>Rhabditidae</taxon>
        <taxon>Peloderinae</taxon>
        <taxon>Caenorhabditis</taxon>
    </lineage>
</organism>
<accession>E3LYB6</accession>
<evidence type="ECO:0008006" key="3">
    <source>
        <dbReference type="Google" id="ProtNLM"/>
    </source>
</evidence>
<dbReference type="HOGENOM" id="CLU_069902_0_0_1"/>
<name>E3LYB6_CAERE</name>
<dbReference type="GeneID" id="9801535"/>
<gene>
    <name evidence="1" type="ORF">CRE_03795</name>
</gene>
<dbReference type="Proteomes" id="UP000008281">
    <property type="component" value="Unassembled WGS sequence"/>
</dbReference>
<reference evidence="1" key="1">
    <citation type="submission" date="2007-07" db="EMBL/GenBank/DDBJ databases">
        <title>PCAP assembly of the Caenorhabditis remanei genome.</title>
        <authorList>
            <consortium name="The Caenorhabditis remanei Sequencing Consortium"/>
            <person name="Wilson R.K."/>
        </authorList>
    </citation>
    <scope>NUCLEOTIDE SEQUENCE [LARGE SCALE GENOMIC DNA]</scope>
    <source>
        <strain evidence="1">PB4641</strain>
    </source>
</reference>
<proteinExistence type="predicted"/>